<dbReference type="SUPFAM" id="SSF47781">
    <property type="entry name" value="RuvA domain 2-like"/>
    <property type="match status" value="2"/>
</dbReference>
<dbReference type="Pfam" id="PF17674">
    <property type="entry name" value="HHH_9"/>
    <property type="match status" value="1"/>
</dbReference>
<dbReference type="SUPFAM" id="SSF50249">
    <property type="entry name" value="Nucleic acid-binding proteins"/>
    <property type="match status" value="1"/>
</dbReference>
<dbReference type="FunFam" id="1.10.10.650:FF:000001">
    <property type="entry name" value="S1 RNA-binding domain 1"/>
    <property type="match status" value="1"/>
</dbReference>
<sequence length="734" mass="83717">MEFNNKLMNDIAANLNISRKQIKTVLEMLEEGNTVPFIARYRKEQTGALDEEQIREINKEYEYSVNLLKRKEDVIRLIDEKGLLTEELHEEIMKAEKLVDVEDLYRPFKEKKKTKATIAVKQGLKPLAEFIETFPTEGSLEEKAEEFVTEEVPTVEDAIQGALYIIAEDISDSSDYRKWIRNHTFKQGTLDSSIKKNAKDEMKIYEMYYEFSEPIRNIKLYRVLALNRAEKEKVLTVKVNINDEKIHEYLDRQVIKNKASYVVPFIKDAVRDAYKRLIGPSIEREIRSELTEKADQNAIHIFSENLRSLLLQPPMKGKMVLGVDPAYRTGCKLAVVDKMGTMQEIDVIYPHQKFPGENVSQIRRNEAGFKVTNLIKKYDIDIIAIGNGTASRETEQFIINVIKYVEKDMGKKLFYVIVNEAGASVYSASELAKDEFPKLAVEERSAVSIARRLQDPLSELVKIDPKSIGVGQYQHDVSQKNLSDSLDFVVETAVNQVGVNVNTASVQLLQYVAGLNKTVAENIVKYREKNGPFTNREQLLKVPRLGEKAYEQAVGFLRILNGDNPFDKTGIHPESYDLALRLMEELKLDYDDIGNIILKLKFANMSKMQIAKKLDAGLHTVEDIMDIFVAPLRDPRDDVEPPILRSDVLKLEDLRPGMELQGTVRNVVDFGAFVDCGVKDDGLVHISQLAKGYVKHPLDVVSVGEIVTVWVKDVDLKRHRLQLTMIKENAPYTK</sequence>
<dbReference type="PANTHER" id="PTHR10724">
    <property type="entry name" value="30S RIBOSOMAL PROTEIN S1"/>
    <property type="match status" value="1"/>
</dbReference>
<dbReference type="GO" id="GO:0005737">
    <property type="term" value="C:cytoplasm"/>
    <property type="evidence" value="ECO:0007669"/>
    <property type="project" value="UniProtKB-ARBA"/>
</dbReference>
<dbReference type="Pfam" id="PF16921">
    <property type="entry name" value="Tex_YqgF"/>
    <property type="match status" value="1"/>
</dbReference>
<dbReference type="SUPFAM" id="SSF53098">
    <property type="entry name" value="Ribonuclease H-like"/>
    <property type="match status" value="1"/>
</dbReference>
<dbReference type="FunFam" id="1.10.150.310:FF:000001">
    <property type="entry name" value="RNA-binding transcriptional accessory protein"/>
    <property type="match status" value="1"/>
</dbReference>
<dbReference type="InterPro" id="IPR006641">
    <property type="entry name" value="YqgF/RNaseH-like_dom"/>
</dbReference>
<organism evidence="2 3">
    <name type="scientific">Candidatus Xianfuyuplasma coldseepsis</name>
    <dbReference type="NCBI Taxonomy" id="2782163"/>
    <lineage>
        <taxon>Bacteria</taxon>
        <taxon>Bacillati</taxon>
        <taxon>Mycoplasmatota</taxon>
        <taxon>Mollicutes</taxon>
        <taxon>Candidatus Izemoplasmatales</taxon>
        <taxon>Candidatus Izemoplasmataceae</taxon>
        <taxon>Candidatus Xianfuyuplasma</taxon>
    </lineage>
</organism>
<proteinExistence type="predicted"/>
<dbReference type="EMBL" id="CP048914">
    <property type="protein sequence ID" value="QMS84873.1"/>
    <property type="molecule type" value="Genomic_DNA"/>
</dbReference>
<dbReference type="Gene3D" id="1.10.150.310">
    <property type="entry name" value="Tex RuvX-like domain-like"/>
    <property type="match status" value="1"/>
</dbReference>
<reference evidence="2 3" key="1">
    <citation type="submission" date="2020-02" db="EMBL/GenBank/DDBJ databases">
        <authorList>
            <person name="Zheng R.K."/>
            <person name="Sun C.M."/>
        </authorList>
    </citation>
    <scope>NUCLEOTIDE SEQUENCE [LARGE SCALE GENOMIC DNA]</scope>
    <source>
        <strain evidence="3">zrk13</strain>
    </source>
</reference>
<dbReference type="Pfam" id="PF00575">
    <property type="entry name" value="S1"/>
    <property type="match status" value="1"/>
</dbReference>
<dbReference type="Pfam" id="PF09371">
    <property type="entry name" value="Tex_N"/>
    <property type="match status" value="1"/>
</dbReference>
<dbReference type="GO" id="GO:0003735">
    <property type="term" value="F:structural constituent of ribosome"/>
    <property type="evidence" value="ECO:0007669"/>
    <property type="project" value="TreeGrafter"/>
</dbReference>
<dbReference type="InterPro" id="IPR044146">
    <property type="entry name" value="S1_Tex"/>
</dbReference>
<dbReference type="FunFam" id="3.30.420.140:FF:000001">
    <property type="entry name" value="RNA-binding transcriptional accessory protein"/>
    <property type="match status" value="1"/>
</dbReference>
<dbReference type="InterPro" id="IPR012337">
    <property type="entry name" value="RNaseH-like_sf"/>
</dbReference>
<dbReference type="PANTHER" id="PTHR10724:SF10">
    <property type="entry name" value="S1 RNA-BINDING DOMAIN-CONTAINING PROTEIN 1"/>
    <property type="match status" value="1"/>
</dbReference>
<dbReference type="Gene3D" id="1.10.10.650">
    <property type="entry name" value="RuvA domain 2-like"/>
    <property type="match status" value="1"/>
</dbReference>
<dbReference type="FunFam" id="2.40.50.140:FF:000051">
    <property type="entry name" value="RNA-binding transcriptional accessory protein"/>
    <property type="match status" value="1"/>
</dbReference>
<dbReference type="PROSITE" id="PS50126">
    <property type="entry name" value="S1"/>
    <property type="match status" value="1"/>
</dbReference>
<dbReference type="GO" id="GO:0006412">
    <property type="term" value="P:translation"/>
    <property type="evidence" value="ECO:0007669"/>
    <property type="project" value="TreeGrafter"/>
</dbReference>
<accession>A0A7L7KQ81</accession>
<dbReference type="InterPro" id="IPR037027">
    <property type="entry name" value="YqgF/RNaseH-like_dom_sf"/>
</dbReference>
<dbReference type="InterPro" id="IPR003029">
    <property type="entry name" value="S1_domain"/>
</dbReference>
<evidence type="ECO:0000313" key="3">
    <source>
        <dbReference type="Proteomes" id="UP000514720"/>
    </source>
</evidence>
<dbReference type="Pfam" id="PF22706">
    <property type="entry name" value="Tex_central_region"/>
    <property type="match status" value="1"/>
</dbReference>
<dbReference type="InterPro" id="IPR012340">
    <property type="entry name" value="NA-bd_OB-fold"/>
</dbReference>
<dbReference type="KEGG" id="xcl:G4Z02_03600"/>
<dbReference type="SMART" id="SM00316">
    <property type="entry name" value="S1"/>
    <property type="match status" value="1"/>
</dbReference>
<dbReference type="InterPro" id="IPR041692">
    <property type="entry name" value="HHH_9"/>
</dbReference>
<dbReference type="Proteomes" id="UP000514720">
    <property type="component" value="Chromosome"/>
</dbReference>
<dbReference type="InterPro" id="IPR055179">
    <property type="entry name" value="Tex-like_central_region"/>
</dbReference>
<protein>
    <submittedName>
        <fullName evidence="2">RNA-binding transcriptional accessory protein</fullName>
    </submittedName>
</protein>
<keyword evidence="3" id="KW-1185">Reference proteome</keyword>
<evidence type="ECO:0000259" key="1">
    <source>
        <dbReference type="PROSITE" id="PS50126"/>
    </source>
</evidence>
<dbReference type="AlphaFoldDB" id="A0A7L7KQ81"/>
<feature type="domain" description="S1 motif" evidence="1">
    <location>
        <begin position="657"/>
        <end position="726"/>
    </location>
</feature>
<dbReference type="InterPro" id="IPR032639">
    <property type="entry name" value="Tex_YqgF"/>
</dbReference>
<dbReference type="InterPro" id="IPR050437">
    <property type="entry name" value="Ribos_protein_bS1-like"/>
</dbReference>
<gene>
    <name evidence="2" type="ORF">G4Z02_03600</name>
</gene>
<dbReference type="Gene3D" id="1.10.3500.10">
    <property type="entry name" value="Tex N-terminal region-like"/>
    <property type="match status" value="1"/>
</dbReference>
<dbReference type="SUPFAM" id="SSF158832">
    <property type="entry name" value="Tex N-terminal region-like"/>
    <property type="match status" value="1"/>
</dbReference>
<dbReference type="Pfam" id="PF12836">
    <property type="entry name" value="HHH_3"/>
    <property type="match status" value="1"/>
</dbReference>
<dbReference type="InterPro" id="IPR023319">
    <property type="entry name" value="Tex-like_HTH_dom_sf"/>
</dbReference>
<dbReference type="CDD" id="cd05685">
    <property type="entry name" value="S1_Tex"/>
    <property type="match status" value="1"/>
</dbReference>
<evidence type="ECO:0000313" key="2">
    <source>
        <dbReference type="EMBL" id="QMS84873.1"/>
    </source>
</evidence>
<name>A0A7L7KQ81_9MOLU</name>
<dbReference type="GO" id="GO:0003729">
    <property type="term" value="F:mRNA binding"/>
    <property type="evidence" value="ECO:0007669"/>
    <property type="project" value="UniProtKB-ARBA"/>
</dbReference>
<dbReference type="GO" id="GO:0006139">
    <property type="term" value="P:nucleobase-containing compound metabolic process"/>
    <property type="evidence" value="ECO:0007669"/>
    <property type="project" value="InterPro"/>
</dbReference>
<dbReference type="SMART" id="SM00732">
    <property type="entry name" value="YqgFc"/>
    <property type="match status" value="1"/>
</dbReference>
<dbReference type="InterPro" id="IPR023323">
    <property type="entry name" value="Tex-like_dom_sf"/>
</dbReference>
<dbReference type="RefSeq" id="WP_258878494.1">
    <property type="nucleotide sequence ID" value="NZ_CP048914.1"/>
</dbReference>
<dbReference type="InterPro" id="IPR018974">
    <property type="entry name" value="Tex-like_N"/>
</dbReference>
<dbReference type="Gene3D" id="3.30.420.140">
    <property type="entry name" value="YqgF/RNase H-like domain"/>
    <property type="match status" value="1"/>
</dbReference>
<dbReference type="Gene3D" id="2.40.50.140">
    <property type="entry name" value="Nucleic acid-binding proteins"/>
    <property type="match status" value="1"/>
</dbReference>
<dbReference type="InterPro" id="IPR010994">
    <property type="entry name" value="RuvA_2-like"/>
</dbReference>